<keyword evidence="1" id="KW-0812">Transmembrane</keyword>
<evidence type="ECO:0000313" key="3">
    <source>
        <dbReference type="Proteomes" id="UP000319783"/>
    </source>
</evidence>
<comment type="caution">
    <text evidence="2">The sequence shown here is derived from an EMBL/GenBank/DDBJ whole genome shotgun (WGS) entry which is preliminary data.</text>
</comment>
<dbReference type="EMBL" id="SULG01000109">
    <property type="protein sequence ID" value="TLD40339.1"/>
    <property type="molecule type" value="Genomic_DNA"/>
</dbReference>
<feature type="transmembrane region" description="Helical" evidence="1">
    <location>
        <begin position="7"/>
        <end position="28"/>
    </location>
</feature>
<keyword evidence="2" id="KW-0808">Transferase</keyword>
<sequence length="140" mass="15662">MITLNKIAKIFIVALLSFQVTSCGTILYPERRNQEAGRIDVGVALMDGAWLLVGLLPGIIAFAVDFTTGAIYLPGSKSGQLDYDHIRTIRFDPETTTCTQIEGIICKETNHDIKFSDEHIRYSRVKTREELPAIFSSVRQ</sequence>
<keyword evidence="1" id="KW-0472">Membrane</keyword>
<name>A0A533Q852_9BACT</name>
<organism evidence="2 3">
    <name type="scientific">Candidatus Jettenia ecosi</name>
    <dbReference type="NCBI Taxonomy" id="2494326"/>
    <lineage>
        <taxon>Bacteria</taxon>
        <taxon>Pseudomonadati</taxon>
        <taxon>Planctomycetota</taxon>
        <taxon>Candidatus Brocadiia</taxon>
        <taxon>Candidatus Brocadiales</taxon>
        <taxon>Candidatus Brocadiaceae</taxon>
        <taxon>Candidatus Jettenia</taxon>
    </lineage>
</organism>
<evidence type="ECO:0000256" key="1">
    <source>
        <dbReference type="SAM" id="Phobius"/>
    </source>
</evidence>
<gene>
    <name evidence="2" type="ORF">JETT_3408</name>
</gene>
<proteinExistence type="predicted"/>
<dbReference type="Proteomes" id="UP000319783">
    <property type="component" value="Unassembled WGS sequence"/>
</dbReference>
<feature type="transmembrane region" description="Helical" evidence="1">
    <location>
        <begin position="48"/>
        <end position="73"/>
    </location>
</feature>
<protein>
    <submittedName>
        <fullName evidence="2">Polyribonucleotide nucleotidyltransferase (Polynucleotide phosphorylase)</fullName>
    </submittedName>
</protein>
<dbReference type="AlphaFoldDB" id="A0A533Q852"/>
<keyword evidence="1" id="KW-1133">Transmembrane helix</keyword>
<reference evidence="2 3" key="1">
    <citation type="submission" date="2019-04" db="EMBL/GenBank/DDBJ databases">
        <title>Genome of a novel bacterium Candidatus Jettenia ecosi reconstructed from metagenome of an anammox bioreactor.</title>
        <authorList>
            <person name="Mardanov A.V."/>
            <person name="Beletsky A.V."/>
            <person name="Ravin N.V."/>
            <person name="Botchkova E.A."/>
            <person name="Litti Y.V."/>
            <person name="Nozhevnikova A.N."/>
        </authorList>
    </citation>
    <scope>NUCLEOTIDE SEQUENCE [LARGE SCALE GENOMIC DNA]</scope>
    <source>
        <strain evidence="2">J2</strain>
    </source>
</reference>
<accession>A0A533Q852</accession>
<dbReference type="GO" id="GO:0016740">
    <property type="term" value="F:transferase activity"/>
    <property type="evidence" value="ECO:0007669"/>
    <property type="project" value="UniProtKB-KW"/>
</dbReference>
<evidence type="ECO:0000313" key="2">
    <source>
        <dbReference type="EMBL" id="TLD40339.1"/>
    </source>
</evidence>